<protein>
    <recommendedName>
        <fullName evidence="3">Sel1 repeat family protein</fullName>
    </recommendedName>
</protein>
<dbReference type="InterPro" id="IPR011990">
    <property type="entry name" value="TPR-like_helical_dom_sf"/>
</dbReference>
<reference evidence="1 2" key="1">
    <citation type="journal article" date="2008" name="J. Bacteriol.">
        <title>Insights into plant cell wall degradation from the genome sequence of the soil bacterium Cellvibrio japonicus.</title>
        <authorList>
            <person name="Deboy R.T."/>
            <person name="Mongodin E.F."/>
            <person name="Fouts D.E."/>
            <person name="Tailford L.E."/>
            <person name="Khouri H."/>
            <person name="Emerson J.B."/>
            <person name="Mohamoud Y."/>
            <person name="Watkins K."/>
            <person name="Henrissat B."/>
            <person name="Gilbert H.J."/>
            <person name="Nelson K.E."/>
        </authorList>
    </citation>
    <scope>NUCLEOTIDE SEQUENCE [LARGE SCALE GENOMIC DNA]</scope>
    <source>
        <strain evidence="1 2">Ueda107</strain>
    </source>
</reference>
<name>B3PI27_CELJU</name>
<keyword evidence="2" id="KW-1185">Reference proteome</keyword>
<gene>
    <name evidence="1" type="ordered locus">CJA_0366</name>
</gene>
<dbReference type="OrthoDB" id="5706515at2"/>
<dbReference type="EMBL" id="CP000934">
    <property type="protein sequence ID" value="ACE83201.1"/>
    <property type="molecule type" value="Genomic_DNA"/>
</dbReference>
<evidence type="ECO:0008006" key="3">
    <source>
        <dbReference type="Google" id="ProtNLM"/>
    </source>
</evidence>
<dbReference type="eggNOG" id="COG0790">
    <property type="taxonomic scope" value="Bacteria"/>
</dbReference>
<dbReference type="RefSeq" id="WP_012486048.1">
    <property type="nucleotide sequence ID" value="NC_010995.1"/>
</dbReference>
<proteinExistence type="predicted"/>
<evidence type="ECO:0000313" key="1">
    <source>
        <dbReference type="EMBL" id="ACE83201.1"/>
    </source>
</evidence>
<evidence type="ECO:0000313" key="2">
    <source>
        <dbReference type="Proteomes" id="UP000001036"/>
    </source>
</evidence>
<dbReference type="HOGENOM" id="CLU_1044658_0_0_6"/>
<dbReference type="KEGG" id="cja:CJA_0366"/>
<accession>B3PI27</accession>
<dbReference type="AlphaFoldDB" id="B3PI27"/>
<dbReference type="Proteomes" id="UP000001036">
    <property type="component" value="Chromosome"/>
</dbReference>
<organism evidence="1 2">
    <name type="scientific">Cellvibrio japonicus (strain Ueda107)</name>
    <name type="common">Pseudomonas fluorescens subsp. cellulosa</name>
    <dbReference type="NCBI Taxonomy" id="498211"/>
    <lineage>
        <taxon>Bacteria</taxon>
        <taxon>Pseudomonadati</taxon>
        <taxon>Pseudomonadota</taxon>
        <taxon>Gammaproteobacteria</taxon>
        <taxon>Cellvibrionales</taxon>
        <taxon>Cellvibrionaceae</taxon>
        <taxon>Cellvibrio</taxon>
    </lineage>
</organism>
<dbReference type="Gene3D" id="1.25.40.10">
    <property type="entry name" value="Tetratricopeptide repeat domain"/>
    <property type="match status" value="1"/>
</dbReference>
<sequence length="266" mass="30275">MRKIKLLLLALPIIVLGIWFVNTQLNISNVETADAATNAIENVQISSQSFVKPTIGNQSSASFKQDMLIEWKLVMTPQEEAEQREWLKTSGNHYGITEYDSYDVETLKKLAEADDVQAMHKLARWYMQLDNFLDYGFKAAEPLLWKAAIYGSTGAIAELASIQDSKRFGVSDDAEKRDLLLESFALYKAAELRGDRWGSLTMKKPTMKINNYSFSQQEEAEINRRAQKIYNELQTQRHEIGLGDFDNSVSPAVKKLFDIVENPPRK</sequence>